<comment type="similarity">
    <text evidence="2 10 12">Belongs to the GrpE family.</text>
</comment>
<organism evidence="14 15">
    <name type="scientific">Candidatus Muproteobacteria bacterium RBG_16_65_31</name>
    <dbReference type="NCBI Taxonomy" id="1817759"/>
    <lineage>
        <taxon>Bacteria</taxon>
        <taxon>Pseudomonadati</taxon>
        <taxon>Pseudomonadota</taxon>
        <taxon>Candidatus Muproteobacteria</taxon>
    </lineage>
</organism>
<keyword evidence="5 10" id="KW-0346">Stress response</keyword>
<evidence type="ECO:0000256" key="4">
    <source>
        <dbReference type="ARBA" id="ARBA00022490"/>
    </source>
</evidence>
<dbReference type="GO" id="GO:0006457">
    <property type="term" value="P:protein folding"/>
    <property type="evidence" value="ECO:0007669"/>
    <property type="project" value="InterPro"/>
</dbReference>
<feature type="compositionally biased region" description="Basic and acidic residues" evidence="13">
    <location>
        <begin position="1"/>
        <end position="14"/>
    </location>
</feature>
<dbReference type="SUPFAM" id="SSF51064">
    <property type="entry name" value="Head domain of nucleotide exchange factor GrpE"/>
    <property type="match status" value="1"/>
</dbReference>
<evidence type="ECO:0000256" key="5">
    <source>
        <dbReference type="ARBA" id="ARBA00023016"/>
    </source>
</evidence>
<dbReference type="InterPro" id="IPR013805">
    <property type="entry name" value="GrpE_CC"/>
</dbReference>
<name>A0A1F6TGT8_9PROT</name>
<evidence type="ECO:0000256" key="9">
    <source>
        <dbReference type="ARBA" id="ARBA00076414"/>
    </source>
</evidence>
<evidence type="ECO:0000256" key="7">
    <source>
        <dbReference type="ARBA" id="ARBA00053401"/>
    </source>
</evidence>
<dbReference type="GO" id="GO:0051087">
    <property type="term" value="F:protein-folding chaperone binding"/>
    <property type="evidence" value="ECO:0007669"/>
    <property type="project" value="InterPro"/>
</dbReference>
<protein>
    <recommendedName>
        <fullName evidence="8 10">Protein GrpE</fullName>
    </recommendedName>
    <alternativeName>
        <fullName evidence="9 10">HSP-70 cofactor</fullName>
    </alternativeName>
</protein>
<evidence type="ECO:0000313" key="15">
    <source>
        <dbReference type="Proteomes" id="UP000179344"/>
    </source>
</evidence>
<evidence type="ECO:0000256" key="12">
    <source>
        <dbReference type="RuleBase" id="RU004478"/>
    </source>
</evidence>
<comment type="subcellular location">
    <subcellularLocation>
        <location evidence="1 10">Cytoplasm</location>
    </subcellularLocation>
</comment>
<comment type="caution">
    <text evidence="14">The sequence shown here is derived from an EMBL/GenBank/DDBJ whole genome shotgun (WGS) entry which is preliminary data.</text>
</comment>
<dbReference type="GO" id="GO:0051082">
    <property type="term" value="F:unfolded protein binding"/>
    <property type="evidence" value="ECO:0007669"/>
    <property type="project" value="TreeGrafter"/>
</dbReference>
<dbReference type="Gene3D" id="3.90.20.20">
    <property type="match status" value="1"/>
</dbReference>
<feature type="region of interest" description="Disordered" evidence="13">
    <location>
        <begin position="1"/>
        <end position="43"/>
    </location>
</feature>
<evidence type="ECO:0000256" key="8">
    <source>
        <dbReference type="ARBA" id="ARBA00072274"/>
    </source>
</evidence>
<dbReference type="EMBL" id="MFST01000058">
    <property type="protein sequence ID" value="OGI44285.1"/>
    <property type="molecule type" value="Genomic_DNA"/>
</dbReference>
<gene>
    <name evidence="10" type="primary">grpE</name>
    <name evidence="14" type="ORF">A2V92_05225</name>
</gene>
<dbReference type="NCBIfam" id="NF010748">
    <property type="entry name" value="PRK14150.1"/>
    <property type="match status" value="1"/>
</dbReference>
<proteinExistence type="inferred from homology"/>
<dbReference type="PROSITE" id="PS01071">
    <property type="entry name" value="GRPE"/>
    <property type="match status" value="1"/>
</dbReference>
<reference evidence="14 15" key="1">
    <citation type="journal article" date="2016" name="Nat. Commun.">
        <title>Thousands of microbial genomes shed light on interconnected biogeochemical processes in an aquifer system.</title>
        <authorList>
            <person name="Anantharaman K."/>
            <person name="Brown C.T."/>
            <person name="Hug L.A."/>
            <person name="Sharon I."/>
            <person name="Castelle C.J."/>
            <person name="Probst A.J."/>
            <person name="Thomas B.C."/>
            <person name="Singh A."/>
            <person name="Wilkins M.J."/>
            <person name="Karaoz U."/>
            <person name="Brodie E.L."/>
            <person name="Williams K.H."/>
            <person name="Hubbard S.S."/>
            <person name="Banfield J.F."/>
        </authorList>
    </citation>
    <scope>NUCLEOTIDE SEQUENCE [LARGE SCALE GENOMIC DNA]</scope>
</reference>
<evidence type="ECO:0000256" key="6">
    <source>
        <dbReference type="ARBA" id="ARBA00023186"/>
    </source>
</evidence>
<dbReference type="CDD" id="cd00446">
    <property type="entry name" value="GrpE"/>
    <property type="match status" value="1"/>
</dbReference>
<dbReference type="Gene3D" id="2.30.22.10">
    <property type="entry name" value="Head domain of nucleotide exchange factor GrpE"/>
    <property type="match status" value="1"/>
</dbReference>
<dbReference type="GO" id="GO:0000774">
    <property type="term" value="F:adenyl-nucleotide exchange factor activity"/>
    <property type="evidence" value="ECO:0007669"/>
    <property type="project" value="InterPro"/>
</dbReference>
<keyword evidence="6 10" id="KW-0143">Chaperone</keyword>
<dbReference type="InterPro" id="IPR000740">
    <property type="entry name" value="GrpE"/>
</dbReference>
<evidence type="ECO:0000256" key="11">
    <source>
        <dbReference type="RuleBase" id="RU000639"/>
    </source>
</evidence>
<evidence type="ECO:0000256" key="10">
    <source>
        <dbReference type="HAMAP-Rule" id="MF_01151"/>
    </source>
</evidence>
<evidence type="ECO:0000256" key="13">
    <source>
        <dbReference type="SAM" id="MobiDB-lite"/>
    </source>
</evidence>
<dbReference type="Proteomes" id="UP000179344">
    <property type="component" value="Unassembled WGS sequence"/>
</dbReference>
<dbReference type="NCBIfam" id="NF010738">
    <property type="entry name" value="PRK14140.1"/>
    <property type="match status" value="1"/>
</dbReference>
<dbReference type="PRINTS" id="PR00773">
    <property type="entry name" value="GRPEPROTEIN"/>
</dbReference>
<dbReference type="InterPro" id="IPR009012">
    <property type="entry name" value="GrpE_head"/>
</dbReference>
<accession>A0A1F6TGT8</accession>
<dbReference type="PANTHER" id="PTHR21237:SF23">
    <property type="entry name" value="GRPE PROTEIN HOMOLOG, MITOCHONDRIAL"/>
    <property type="match status" value="1"/>
</dbReference>
<comment type="subunit">
    <text evidence="3 10">Homodimer.</text>
</comment>
<keyword evidence="4 10" id="KW-0963">Cytoplasm</keyword>
<evidence type="ECO:0000313" key="14">
    <source>
        <dbReference type="EMBL" id="OGI44285.1"/>
    </source>
</evidence>
<dbReference type="AlphaFoldDB" id="A0A1F6TGT8"/>
<evidence type="ECO:0000256" key="1">
    <source>
        <dbReference type="ARBA" id="ARBA00004496"/>
    </source>
</evidence>
<dbReference type="HAMAP" id="MF_01151">
    <property type="entry name" value="GrpE"/>
    <property type="match status" value="1"/>
</dbReference>
<dbReference type="Pfam" id="PF01025">
    <property type="entry name" value="GrpE"/>
    <property type="match status" value="1"/>
</dbReference>
<comment type="function">
    <text evidence="7 10 11">Participates actively in the response to hyperosmotic and heat shock by preventing the aggregation of stress-denatured proteins, in association with DnaK and GrpE. It is the nucleotide exchange factor for DnaK and may function as a thermosensor. Unfolded proteins bind initially to DnaJ; upon interaction with the DnaJ-bound protein, DnaK hydrolyzes its bound ATP, resulting in the formation of a stable complex. GrpE releases ADP from DnaK; ATP binding to DnaK triggers the release of the substrate protein, thus completing the reaction cycle. Several rounds of ATP-dependent interactions between DnaJ, DnaK and GrpE are required for fully efficient folding.</text>
</comment>
<dbReference type="GO" id="GO:0005829">
    <property type="term" value="C:cytosol"/>
    <property type="evidence" value="ECO:0007669"/>
    <property type="project" value="TreeGrafter"/>
</dbReference>
<dbReference type="FunFam" id="2.30.22.10:FF:000001">
    <property type="entry name" value="Protein GrpE"/>
    <property type="match status" value="1"/>
</dbReference>
<sequence>MPDEHETIRQEPVLREASPGDAPAEAQTAPEPAVESTPSLEEQLRAAQLRAEEHHDAWLRAKAEVDNVRKRAQLDVANAHKYSVESLASQLLPVKDSLEAALAAENADLDAVRSGVELTLKQLEGVFEKASLKEIDPAGEKFDPHRHQAISMLPSDKEPNTVINVLQKGYLLHDRVIRPALVTVAKGRDD</sequence>
<dbReference type="PANTHER" id="PTHR21237">
    <property type="entry name" value="GRPE PROTEIN"/>
    <property type="match status" value="1"/>
</dbReference>
<dbReference type="GO" id="GO:0042803">
    <property type="term" value="F:protein homodimerization activity"/>
    <property type="evidence" value="ECO:0007669"/>
    <property type="project" value="InterPro"/>
</dbReference>
<feature type="compositionally biased region" description="Low complexity" evidence="13">
    <location>
        <begin position="22"/>
        <end position="35"/>
    </location>
</feature>
<dbReference type="SUPFAM" id="SSF58014">
    <property type="entry name" value="Coiled-coil domain of nucleotide exchange factor GrpE"/>
    <property type="match status" value="1"/>
</dbReference>
<evidence type="ECO:0000256" key="2">
    <source>
        <dbReference type="ARBA" id="ARBA00009054"/>
    </source>
</evidence>
<dbReference type="NCBIfam" id="NF010737">
    <property type="entry name" value="PRK14139.1"/>
    <property type="match status" value="1"/>
</dbReference>
<evidence type="ECO:0000256" key="3">
    <source>
        <dbReference type="ARBA" id="ARBA00011738"/>
    </source>
</evidence>